<dbReference type="InterPro" id="IPR046341">
    <property type="entry name" value="SET_dom_sf"/>
</dbReference>
<protein>
    <recommendedName>
        <fullName evidence="2">SET domain-containing protein</fullName>
    </recommendedName>
</protein>
<accession>A0A9P8HFX5</accession>
<keyword evidence="4" id="KW-1185">Reference proteome</keyword>
<comment type="caution">
    <text evidence="3">The sequence shown here is derived from an EMBL/GenBank/DDBJ whole genome shotgun (WGS) entry which is preliminary data.</text>
</comment>
<gene>
    <name evidence="3" type="ORF">TsFJ059_003017</name>
</gene>
<dbReference type="InterPro" id="IPR001214">
    <property type="entry name" value="SET_dom"/>
</dbReference>
<sequence>MPLGTLELTPHEANKFFCFVLEYAFSNPQRSRINIYPFASHINHACDKCANAQFWVQAEAPDRITVSLVRNVRKGQEIFINYNRPSGNTFGCAICGARDGEASRFRQFWQGIRRRAHGVWSYQSEPEPEPISTQPQPVPTQPVPVTGDIVDSATTEAPADAIEVSQSTVHPATVAASRDGKTTRDVKGPTETVTPVGEASSPETHNSFQQSASAR</sequence>
<dbReference type="PROSITE" id="PS50280">
    <property type="entry name" value="SET"/>
    <property type="match status" value="1"/>
</dbReference>
<dbReference type="SUPFAM" id="SSF82199">
    <property type="entry name" value="SET domain"/>
    <property type="match status" value="1"/>
</dbReference>
<dbReference type="EMBL" id="JAIMJC010000003">
    <property type="protein sequence ID" value="KAH0528115.1"/>
    <property type="molecule type" value="Genomic_DNA"/>
</dbReference>
<feature type="compositionally biased region" description="Basic and acidic residues" evidence="1">
    <location>
        <begin position="178"/>
        <end position="188"/>
    </location>
</feature>
<evidence type="ECO:0000313" key="4">
    <source>
        <dbReference type="Proteomes" id="UP000826573"/>
    </source>
</evidence>
<feature type="compositionally biased region" description="Polar residues" evidence="1">
    <location>
        <begin position="201"/>
        <end position="215"/>
    </location>
</feature>
<dbReference type="AlphaFoldDB" id="A0A9P8HFX5"/>
<evidence type="ECO:0000259" key="2">
    <source>
        <dbReference type="PROSITE" id="PS50280"/>
    </source>
</evidence>
<evidence type="ECO:0000256" key="1">
    <source>
        <dbReference type="SAM" id="MobiDB-lite"/>
    </source>
</evidence>
<feature type="domain" description="SET" evidence="2">
    <location>
        <begin position="1"/>
        <end position="83"/>
    </location>
</feature>
<dbReference type="Proteomes" id="UP000826573">
    <property type="component" value="Unassembled WGS sequence"/>
</dbReference>
<feature type="region of interest" description="Disordered" evidence="1">
    <location>
        <begin position="123"/>
        <end position="215"/>
    </location>
</feature>
<proteinExistence type="predicted"/>
<dbReference type="Pfam" id="PF00856">
    <property type="entry name" value="SET"/>
    <property type="match status" value="1"/>
</dbReference>
<evidence type="ECO:0000313" key="3">
    <source>
        <dbReference type="EMBL" id="KAH0528115.1"/>
    </source>
</evidence>
<reference evidence="3 4" key="1">
    <citation type="submission" date="2021-08" db="EMBL/GenBank/DDBJ databases">
        <title>The highly contiguous genome resource for Trichoderma semiorbis FJ059, a fungal antagonistic to plant pathogens.</title>
        <authorList>
            <person name="Liu T."/>
        </authorList>
    </citation>
    <scope>NUCLEOTIDE SEQUENCE [LARGE SCALE GENOMIC DNA]</scope>
    <source>
        <strain evidence="3 4">FJ059</strain>
    </source>
</reference>
<organism evidence="3 4">
    <name type="scientific">Trichoderma semiorbis</name>
    <dbReference type="NCBI Taxonomy" id="1491008"/>
    <lineage>
        <taxon>Eukaryota</taxon>
        <taxon>Fungi</taxon>
        <taxon>Dikarya</taxon>
        <taxon>Ascomycota</taxon>
        <taxon>Pezizomycotina</taxon>
        <taxon>Sordariomycetes</taxon>
        <taxon>Hypocreomycetidae</taxon>
        <taxon>Hypocreales</taxon>
        <taxon>Hypocreaceae</taxon>
        <taxon>Trichoderma</taxon>
    </lineage>
</organism>
<dbReference type="Gene3D" id="2.170.270.10">
    <property type="entry name" value="SET domain"/>
    <property type="match status" value="1"/>
</dbReference>
<name>A0A9P8HFX5_9HYPO</name>